<dbReference type="EMBL" id="JBBUTF010000004">
    <property type="protein sequence ID" value="MEK8025236.1"/>
    <property type="molecule type" value="Genomic_DNA"/>
</dbReference>
<gene>
    <name evidence="2" type="ORF">AACH11_04575</name>
</gene>
<evidence type="ECO:0000313" key="2">
    <source>
        <dbReference type="EMBL" id="MEK8025236.1"/>
    </source>
</evidence>
<dbReference type="InterPro" id="IPR001296">
    <property type="entry name" value="Glyco_trans_1"/>
</dbReference>
<protein>
    <submittedName>
        <fullName evidence="2">Glycosyltransferase family 4 protein</fullName>
        <ecNumber evidence="2">2.4.-.-</ecNumber>
    </submittedName>
</protein>
<reference evidence="2 3" key="1">
    <citation type="submission" date="2024-04" db="EMBL/GenBank/DDBJ databases">
        <title>Novel species of the genus Ideonella isolated from streams.</title>
        <authorList>
            <person name="Lu H."/>
        </authorList>
    </citation>
    <scope>NUCLEOTIDE SEQUENCE [LARGE SCALE GENOMIC DNA]</scope>
    <source>
        <strain evidence="2 3">BYS139W</strain>
    </source>
</reference>
<dbReference type="PANTHER" id="PTHR46656">
    <property type="entry name" value="PUTATIVE-RELATED"/>
    <property type="match status" value="1"/>
</dbReference>
<dbReference type="GO" id="GO:0016757">
    <property type="term" value="F:glycosyltransferase activity"/>
    <property type="evidence" value="ECO:0007669"/>
    <property type="project" value="UniProtKB-KW"/>
</dbReference>
<dbReference type="RefSeq" id="WP_341373024.1">
    <property type="nucleotide sequence ID" value="NZ_JBBUTF010000004.1"/>
</dbReference>
<accession>A0ABU9B692</accession>
<evidence type="ECO:0000313" key="3">
    <source>
        <dbReference type="Proteomes" id="UP001368500"/>
    </source>
</evidence>
<dbReference type="PANTHER" id="PTHR46656:SF3">
    <property type="entry name" value="PUTATIVE-RELATED"/>
    <property type="match status" value="1"/>
</dbReference>
<dbReference type="SUPFAM" id="SSF53756">
    <property type="entry name" value="UDP-Glycosyltransferase/glycogen phosphorylase"/>
    <property type="match status" value="1"/>
</dbReference>
<organism evidence="2 3">
    <name type="scientific">Pseudaquabacterium rugosum</name>
    <dbReference type="NCBI Taxonomy" id="2984194"/>
    <lineage>
        <taxon>Bacteria</taxon>
        <taxon>Pseudomonadati</taxon>
        <taxon>Pseudomonadota</taxon>
        <taxon>Betaproteobacteria</taxon>
        <taxon>Burkholderiales</taxon>
        <taxon>Sphaerotilaceae</taxon>
        <taxon>Pseudaquabacterium</taxon>
    </lineage>
</organism>
<dbReference type="CDD" id="cd03801">
    <property type="entry name" value="GT4_PimA-like"/>
    <property type="match status" value="1"/>
</dbReference>
<keyword evidence="2" id="KW-0808">Transferase</keyword>
<keyword evidence="2" id="KW-0328">Glycosyltransferase</keyword>
<dbReference type="Pfam" id="PF00534">
    <property type="entry name" value="Glycos_transf_1"/>
    <property type="match status" value="1"/>
</dbReference>
<proteinExistence type="predicted"/>
<evidence type="ECO:0000259" key="1">
    <source>
        <dbReference type="Pfam" id="PF00534"/>
    </source>
</evidence>
<dbReference type="Proteomes" id="UP001368500">
    <property type="component" value="Unassembled WGS sequence"/>
</dbReference>
<comment type="caution">
    <text evidence="2">The sequence shown here is derived from an EMBL/GenBank/DDBJ whole genome shotgun (WGS) entry which is preliminary data.</text>
</comment>
<keyword evidence="3" id="KW-1185">Reference proteome</keyword>
<feature type="domain" description="Glycosyl transferase family 1" evidence="1">
    <location>
        <begin position="169"/>
        <end position="304"/>
    </location>
</feature>
<sequence>MKTLCVEGWRGINHSIAMVNQHQLLALMDAPDIQLYHRDCPYFMKHWSRQTMSAGFAAEAQARIDALAEPPAGTREDVRMRLTSPFSSRIEPGVRTLTFMVTEVGLVPECFDAPPQDVAAYTRDGNRVFTPSTWSRDRLVDYGIDPAGIAIVPHGMKAEALVEPSAIERELLRRAMGIAADETVFLNVGVATWNKGLDLLVRAWARLRQRQPRVRLLLKDHKSLYKVGVEHVLAQVSRAHPGLLGDGALAGVSVISDSLDQAQMRALYALCDAYVSPYRAEGFNLPVLEAMACGAPVIVTEGGATEDFCPVTLAQRVASRPGRPEDAPQVDGCWREPDEEALLEAMAAVADGRVRRDDPARDAARARLRADHAWPAVVRRALLPLI</sequence>
<dbReference type="EC" id="2.4.-.-" evidence="2"/>
<dbReference type="Gene3D" id="3.40.50.2000">
    <property type="entry name" value="Glycogen Phosphorylase B"/>
    <property type="match status" value="1"/>
</dbReference>
<name>A0ABU9B692_9BURK</name>